<dbReference type="Pfam" id="PF13207">
    <property type="entry name" value="AAA_17"/>
    <property type="match status" value="1"/>
</dbReference>
<reference evidence="2 3" key="1">
    <citation type="journal article" date="2015" name="Fungal Genet. Biol.">
        <title>Evolution of novel wood decay mechanisms in Agaricales revealed by the genome sequences of Fistulina hepatica and Cylindrobasidium torrendii.</title>
        <authorList>
            <person name="Floudas D."/>
            <person name="Held B.W."/>
            <person name="Riley R."/>
            <person name="Nagy L.G."/>
            <person name="Koehler G."/>
            <person name="Ransdell A.S."/>
            <person name="Younus H."/>
            <person name="Chow J."/>
            <person name="Chiniquy J."/>
            <person name="Lipzen A."/>
            <person name="Tritt A."/>
            <person name="Sun H."/>
            <person name="Haridas S."/>
            <person name="LaButti K."/>
            <person name="Ohm R.A."/>
            <person name="Kues U."/>
            <person name="Blanchette R.A."/>
            <person name="Grigoriev I.V."/>
            <person name="Minto R.E."/>
            <person name="Hibbett D.S."/>
        </authorList>
    </citation>
    <scope>NUCLEOTIDE SEQUENCE [LARGE SCALE GENOMIC DNA]</scope>
    <source>
        <strain evidence="2 3">FP15055 ss-10</strain>
    </source>
</reference>
<name>A0A0D7BCK7_9AGAR</name>
<accession>A0A0D7BCK7</accession>
<dbReference type="Pfam" id="PF14681">
    <property type="entry name" value="UPRTase"/>
    <property type="match status" value="1"/>
</dbReference>
<evidence type="ECO:0000259" key="1">
    <source>
        <dbReference type="Pfam" id="PF14681"/>
    </source>
</evidence>
<dbReference type="GO" id="GO:0036424">
    <property type="term" value="F:L-phosphoserine phosphatase activity"/>
    <property type="evidence" value="ECO:0007669"/>
    <property type="project" value="TreeGrafter"/>
</dbReference>
<dbReference type="SUPFAM" id="SSF56784">
    <property type="entry name" value="HAD-like"/>
    <property type="match status" value="1"/>
</dbReference>
<keyword evidence="3" id="KW-1185">Reference proteome</keyword>
<dbReference type="InterPro" id="IPR023214">
    <property type="entry name" value="HAD_sf"/>
</dbReference>
<dbReference type="InterPro" id="IPR029057">
    <property type="entry name" value="PRTase-like"/>
</dbReference>
<proteinExistence type="predicted"/>
<dbReference type="PANTHER" id="PTHR43344:SF20">
    <property type="entry name" value="URACIL PHOSPHORIBOSYLTRANSFERASE"/>
    <property type="match status" value="1"/>
</dbReference>
<dbReference type="AlphaFoldDB" id="A0A0D7BCK7"/>
<dbReference type="EMBL" id="KN880506">
    <property type="protein sequence ID" value="KIY68252.1"/>
    <property type="molecule type" value="Genomic_DNA"/>
</dbReference>
<dbReference type="SUPFAM" id="SSF53271">
    <property type="entry name" value="PRTase-like"/>
    <property type="match status" value="1"/>
</dbReference>
<dbReference type="Proteomes" id="UP000054007">
    <property type="component" value="Unassembled WGS sequence"/>
</dbReference>
<dbReference type="InterPro" id="IPR036412">
    <property type="entry name" value="HAD-like_sf"/>
</dbReference>
<evidence type="ECO:0000313" key="3">
    <source>
        <dbReference type="Proteomes" id="UP000054007"/>
    </source>
</evidence>
<organism evidence="2 3">
    <name type="scientific">Cylindrobasidium torrendii FP15055 ss-10</name>
    <dbReference type="NCBI Taxonomy" id="1314674"/>
    <lineage>
        <taxon>Eukaryota</taxon>
        <taxon>Fungi</taxon>
        <taxon>Dikarya</taxon>
        <taxon>Basidiomycota</taxon>
        <taxon>Agaricomycotina</taxon>
        <taxon>Agaricomycetes</taxon>
        <taxon>Agaricomycetidae</taxon>
        <taxon>Agaricales</taxon>
        <taxon>Marasmiineae</taxon>
        <taxon>Physalacriaceae</taxon>
        <taxon>Cylindrobasidium</taxon>
    </lineage>
</organism>
<gene>
    <name evidence="2" type="ORF">CYLTODRAFT_453691</name>
</gene>
<dbReference type="GO" id="GO:0006564">
    <property type="term" value="P:L-serine biosynthetic process"/>
    <property type="evidence" value="ECO:0007669"/>
    <property type="project" value="TreeGrafter"/>
</dbReference>
<evidence type="ECO:0000313" key="2">
    <source>
        <dbReference type="EMBL" id="KIY68252.1"/>
    </source>
</evidence>
<protein>
    <recommendedName>
        <fullName evidence="1">Phosphoribosyltransferase domain-containing protein</fullName>
    </recommendedName>
</protein>
<dbReference type="InterPro" id="IPR050582">
    <property type="entry name" value="HAD-like_SerB"/>
</dbReference>
<dbReference type="OrthoDB" id="5416609at2759"/>
<dbReference type="PANTHER" id="PTHR43344">
    <property type="entry name" value="PHOSPHOSERINE PHOSPHATASE"/>
    <property type="match status" value="1"/>
</dbReference>
<dbReference type="GO" id="GO:0000287">
    <property type="term" value="F:magnesium ion binding"/>
    <property type="evidence" value="ECO:0007669"/>
    <property type="project" value="TreeGrafter"/>
</dbReference>
<feature type="domain" description="Phosphoribosyltransferase" evidence="1">
    <location>
        <begin position="475"/>
        <end position="669"/>
    </location>
</feature>
<sequence>MAFAQVELATTDAAASIQNTKPTVVGIYGISGCGKSFLLNHLSQNDLADLGDRISYYDGSAVINAHVHGGLAAFKSMQPHEQDEVRNMAIRAVAQGCDGRVGIVAGHFLFWDIGNGARDPPPSIWTSGDAETYTHILYLKSTVEIIASRRQNDSLRKRPALSVEHLERWQEEEIRQLRETCLRNGILFSEVPQEKVSSVLRDIVHHTEAHNLSLSRSHLDTICRSPSFASETVLLLDGDKTLIEEDTGALFVQLMLGGQKATDPLKTIFSSSAFGYSYAAFRQVALFFDSLPEHTFIDYCQQVADAVSIRPEFMSLLAQAARSGVGAIVVTCGIQRIWERIIARANLSESVKVVGGGRVSDESLVITGEVKGVLAQHLQDVHCKFVCAFGDSVLDLPMLKAADRAIIVVGDENTRSRSMEGAVRQAIEEDKLIACQLVFPRDSKPRLDLARLPKVDITSDHFLHSVVCPMDLASDAAAKLLMTPMRDATMSGPALRRAHAEVGRHLALNLLSERIGLETYPTLHVQGHLTDGYRFCGESRILIVPLMRGGEPMAFGISEAMPTAMFLHAKEASDLKNHHIEGLQTIILVDSVVNTGKSLVPFIRRIREVDSCVRIAIVVGVIQAKALSRSIFSQTLAVDSNVCVVALRRSDNKFTGRGGTDTGNRLFNTTHID</sequence>
<dbReference type="GO" id="GO:0005737">
    <property type="term" value="C:cytoplasm"/>
    <property type="evidence" value="ECO:0007669"/>
    <property type="project" value="TreeGrafter"/>
</dbReference>
<dbReference type="SUPFAM" id="SSF52540">
    <property type="entry name" value="P-loop containing nucleoside triphosphate hydrolases"/>
    <property type="match status" value="1"/>
</dbReference>
<dbReference type="Gene3D" id="3.40.50.1000">
    <property type="entry name" value="HAD superfamily/HAD-like"/>
    <property type="match status" value="1"/>
</dbReference>
<dbReference type="InterPro" id="IPR000836">
    <property type="entry name" value="PRTase_dom"/>
</dbReference>
<dbReference type="Gene3D" id="3.40.50.2020">
    <property type="match status" value="1"/>
</dbReference>
<dbReference type="InterPro" id="IPR027417">
    <property type="entry name" value="P-loop_NTPase"/>
</dbReference>
<dbReference type="Gene3D" id="3.40.50.300">
    <property type="entry name" value="P-loop containing nucleotide triphosphate hydrolases"/>
    <property type="match status" value="1"/>
</dbReference>
<dbReference type="CDD" id="cd06223">
    <property type="entry name" value="PRTases_typeI"/>
    <property type="match status" value="1"/>
</dbReference>
<dbReference type="STRING" id="1314674.A0A0D7BCK7"/>
<dbReference type="Pfam" id="PF12710">
    <property type="entry name" value="HAD"/>
    <property type="match status" value="1"/>
</dbReference>